<dbReference type="GO" id="GO:0043386">
    <property type="term" value="P:mycotoxin biosynthetic process"/>
    <property type="evidence" value="ECO:0007669"/>
    <property type="project" value="InterPro"/>
</dbReference>
<dbReference type="InterPro" id="IPR021765">
    <property type="entry name" value="UstYa-like"/>
</dbReference>
<evidence type="ECO:0000256" key="1">
    <source>
        <dbReference type="ARBA" id="ARBA00035112"/>
    </source>
</evidence>
<reference evidence="2" key="1">
    <citation type="submission" date="2023-03" db="EMBL/GenBank/DDBJ databases">
        <title>Complete genome of Cladonia borealis.</title>
        <authorList>
            <person name="Park H."/>
        </authorList>
    </citation>
    <scope>NUCLEOTIDE SEQUENCE</scope>
    <source>
        <strain evidence="2">ANT050790</strain>
    </source>
</reference>
<protein>
    <recommendedName>
        <fullName evidence="4">Cyclochlorotine biosynthesis protein O</fullName>
    </recommendedName>
</protein>
<sequence length="251" mass="28641">MTQEQEPFLLHEKDNPELAPKSSVVDRGGSLARWINWKFHILAHGVLITIYTVLSIAAIRFHNKDSLAPRPAIDNLVIEYTSSIFKNLSDSPYAGQPSPAIEAAWSDLLSPMHIRVTEAELRRDNQDSVELPESGGYLGWLGVFHELHCVKMLRQWHYQEYYHADASAAEKEHIASHIDHCFEMLRQSAVCHADASLTTFKWHPAKTRPVFNASESIHTCVAWDRLLESFADRVVSDEEILRLDNPLIHRN</sequence>
<organism evidence="2 3">
    <name type="scientific">Cladonia borealis</name>
    <dbReference type="NCBI Taxonomy" id="184061"/>
    <lineage>
        <taxon>Eukaryota</taxon>
        <taxon>Fungi</taxon>
        <taxon>Dikarya</taxon>
        <taxon>Ascomycota</taxon>
        <taxon>Pezizomycotina</taxon>
        <taxon>Lecanoromycetes</taxon>
        <taxon>OSLEUM clade</taxon>
        <taxon>Lecanoromycetidae</taxon>
        <taxon>Lecanorales</taxon>
        <taxon>Lecanorineae</taxon>
        <taxon>Cladoniaceae</taxon>
        <taxon>Cladonia</taxon>
    </lineage>
</organism>
<proteinExistence type="inferred from homology"/>
<comment type="similarity">
    <text evidence="1">Belongs to the ustYa family.</text>
</comment>
<evidence type="ECO:0000313" key="2">
    <source>
        <dbReference type="EMBL" id="KAK0510438.1"/>
    </source>
</evidence>
<dbReference type="Proteomes" id="UP001166286">
    <property type="component" value="Unassembled WGS sequence"/>
</dbReference>
<keyword evidence="3" id="KW-1185">Reference proteome</keyword>
<gene>
    <name evidence="2" type="ORF">JMJ35_006870</name>
</gene>
<dbReference type="Pfam" id="PF11807">
    <property type="entry name" value="UstYa"/>
    <property type="match status" value="1"/>
</dbReference>
<evidence type="ECO:0008006" key="4">
    <source>
        <dbReference type="Google" id="ProtNLM"/>
    </source>
</evidence>
<dbReference type="AlphaFoldDB" id="A0AA39QWF5"/>
<comment type="caution">
    <text evidence="2">The sequence shown here is derived from an EMBL/GenBank/DDBJ whole genome shotgun (WGS) entry which is preliminary data.</text>
</comment>
<dbReference type="PANTHER" id="PTHR33365:SF12">
    <property type="entry name" value="TAT PATHWAY SIGNAL SEQUENCE"/>
    <property type="match status" value="1"/>
</dbReference>
<dbReference type="EMBL" id="JAFEKC020000015">
    <property type="protein sequence ID" value="KAK0510438.1"/>
    <property type="molecule type" value="Genomic_DNA"/>
</dbReference>
<name>A0AA39QWF5_9LECA</name>
<accession>A0AA39QWF5</accession>
<dbReference type="PANTHER" id="PTHR33365">
    <property type="entry name" value="YALI0B05434P"/>
    <property type="match status" value="1"/>
</dbReference>
<evidence type="ECO:0000313" key="3">
    <source>
        <dbReference type="Proteomes" id="UP001166286"/>
    </source>
</evidence>